<name>A0AAD2A321_9LAMI</name>
<dbReference type="PANTHER" id="PTHR34781:SF2">
    <property type="entry name" value="TRANSMEMBRANE PROTEIN"/>
    <property type="match status" value="1"/>
</dbReference>
<keyword evidence="1" id="KW-1133">Transmembrane helix</keyword>
<reference evidence="2" key="1">
    <citation type="submission" date="2023-05" db="EMBL/GenBank/DDBJ databases">
        <authorList>
            <person name="Huff M."/>
        </authorList>
    </citation>
    <scope>NUCLEOTIDE SEQUENCE</scope>
</reference>
<dbReference type="Proteomes" id="UP000834106">
    <property type="component" value="Chromosome 17"/>
</dbReference>
<keyword evidence="3" id="KW-1185">Reference proteome</keyword>
<sequence length="133" mass="14765">MRDQDQQTRVLYDLCTMIIQIFRSPPLSISFPSLSLVLPAPTPLYSCSRPLAPQVSSAAFGALFLGISFALMLFGTVTFMIGFVLMPLVITLVFLFYFVGMLLNFSEFGRAILWPASVAVKFAPEPAVFDDER</sequence>
<dbReference type="PANTHER" id="PTHR34781">
    <property type="entry name" value="TRANSMEMBRANE PROTEIN"/>
    <property type="match status" value="1"/>
</dbReference>
<dbReference type="EMBL" id="OU503052">
    <property type="protein sequence ID" value="CAI9780590.1"/>
    <property type="molecule type" value="Genomic_DNA"/>
</dbReference>
<protein>
    <recommendedName>
        <fullName evidence="4">Transmembrane protein</fullName>
    </recommendedName>
</protein>
<keyword evidence="1" id="KW-0812">Transmembrane</keyword>
<accession>A0AAD2A321</accession>
<feature type="transmembrane region" description="Helical" evidence="1">
    <location>
        <begin position="80"/>
        <end position="103"/>
    </location>
</feature>
<feature type="transmembrane region" description="Helical" evidence="1">
    <location>
        <begin position="55"/>
        <end position="74"/>
    </location>
</feature>
<evidence type="ECO:0000313" key="3">
    <source>
        <dbReference type="Proteomes" id="UP000834106"/>
    </source>
</evidence>
<gene>
    <name evidence="2" type="ORF">FPE_LOCUS28020</name>
</gene>
<evidence type="ECO:0000313" key="2">
    <source>
        <dbReference type="EMBL" id="CAI9780590.1"/>
    </source>
</evidence>
<proteinExistence type="predicted"/>
<evidence type="ECO:0008006" key="4">
    <source>
        <dbReference type="Google" id="ProtNLM"/>
    </source>
</evidence>
<dbReference type="AlphaFoldDB" id="A0AAD2A321"/>
<evidence type="ECO:0000256" key="1">
    <source>
        <dbReference type="SAM" id="Phobius"/>
    </source>
</evidence>
<keyword evidence="1" id="KW-0472">Membrane</keyword>
<organism evidence="2 3">
    <name type="scientific">Fraxinus pennsylvanica</name>
    <dbReference type="NCBI Taxonomy" id="56036"/>
    <lineage>
        <taxon>Eukaryota</taxon>
        <taxon>Viridiplantae</taxon>
        <taxon>Streptophyta</taxon>
        <taxon>Embryophyta</taxon>
        <taxon>Tracheophyta</taxon>
        <taxon>Spermatophyta</taxon>
        <taxon>Magnoliopsida</taxon>
        <taxon>eudicotyledons</taxon>
        <taxon>Gunneridae</taxon>
        <taxon>Pentapetalae</taxon>
        <taxon>asterids</taxon>
        <taxon>lamiids</taxon>
        <taxon>Lamiales</taxon>
        <taxon>Oleaceae</taxon>
        <taxon>Oleeae</taxon>
        <taxon>Fraxinus</taxon>
    </lineage>
</organism>